<evidence type="ECO:0000313" key="1">
    <source>
        <dbReference type="EMBL" id="ERL47032.1"/>
    </source>
</evidence>
<dbReference type="GO" id="GO:0004817">
    <property type="term" value="F:cysteine-tRNA ligase activity"/>
    <property type="evidence" value="ECO:0007669"/>
    <property type="project" value="UniProtKB-EC"/>
</dbReference>
<keyword evidence="2" id="KW-1185">Reference proteome</keyword>
<sequence length="147" mass="15855">MCGLRTSFCLAKKMDKGLGASKILLSQMSQQQITFLEMIMARPLPFTAITDTGDKFDVDFPLHEATEAPMRVHQLLEDILAVVSREARRDGMANGDVLQACAMALAIRARVIVADPEVTTNLAKDLTLAALEAVQRADVSSPPSGLA</sequence>
<reference evidence="1 2" key="1">
    <citation type="journal article" date="2014" name="FEMS Microbiol. Ecol.">
        <title>Genomic differentiation among two strains of the PS1 clade isolated from geographically separated marine habitats.</title>
        <authorList>
            <person name="Jimenez-Infante F."/>
            <person name="Ngugi D.K."/>
            <person name="Alam I."/>
            <person name="Rashid M."/>
            <person name="Baalawi W."/>
            <person name="Kamau A.A."/>
            <person name="Bajic V.B."/>
            <person name="Stingl U."/>
        </authorList>
    </citation>
    <scope>NUCLEOTIDE SEQUENCE [LARGE SCALE GENOMIC DNA]</scope>
    <source>
        <strain evidence="1 2">RS24</strain>
    </source>
</reference>
<protein>
    <submittedName>
        <fullName evidence="1">Cysteine--tRNA ligase protein</fullName>
        <ecNumber evidence="1">6.1.1.16</ecNumber>
    </submittedName>
</protein>
<dbReference type="EC" id="6.1.1.16" evidence="1"/>
<organism evidence="1 2">
    <name type="scientific">Candidatus Micropelagius thuwalensis</name>
    <dbReference type="NCBI Taxonomy" id="1397666"/>
    <lineage>
        <taxon>Bacteria</taxon>
        <taxon>Pseudomonadati</taxon>
        <taxon>Pseudomonadota</taxon>
        <taxon>Alphaproteobacteria</taxon>
        <taxon>PS1 clade</taxon>
        <taxon>Candidatus Micropelagius</taxon>
    </lineage>
</organism>
<comment type="caution">
    <text evidence="1">The sequence shown here is derived from an EMBL/GenBank/DDBJ whole genome shotgun (WGS) entry which is preliminary data.</text>
</comment>
<dbReference type="AlphaFoldDB" id="U2XPF9"/>
<dbReference type="Proteomes" id="UP000016762">
    <property type="component" value="Unassembled WGS sequence"/>
</dbReference>
<evidence type="ECO:0000313" key="2">
    <source>
        <dbReference type="Proteomes" id="UP000016762"/>
    </source>
</evidence>
<gene>
    <name evidence="1" type="primary">cysS</name>
    <name evidence="1" type="ORF">RS24_00973</name>
</gene>
<name>U2XPF9_9PROT</name>
<keyword evidence="1" id="KW-0436">Ligase</keyword>
<proteinExistence type="predicted"/>
<dbReference type="EMBL" id="AWXE01000003">
    <property type="protein sequence ID" value="ERL47032.1"/>
    <property type="molecule type" value="Genomic_DNA"/>
</dbReference>
<accession>U2XPF9</accession>
<dbReference type="eggNOG" id="ENOG50336VM">
    <property type="taxonomic scope" value="Bacteria"/>
</dbReference>